<dbReference type="GO" id="GO:0003677">
    <property type="term" value="F:DNA binding"/>
    <property type="evidence" value="ECO:0007669"/>
    <property type="project" value="InterPro"/>
</dbReference>
<evidence type="ECO:0000259" key="1">
    <source>
        <dbReference type="PROSITE" id="PS50930"/>
    </source>
</evidence>
<dbReference type="InterPro" id="IPR046947">
    <property type="entry name" value="LytR-like"/>
</dbReference>
<feature type="domain" description="HTH LytTR-type" evidence="1">
    <location>
        <begin position="157"/>
        <end position="255"/>
    </location>
</feature>
<dbReference type="InterPro" id="IPR032710">
    <property type="entry name" value="NTF2-like_dom_sf"/>
</dbReference>
<organism evidence="2 3">
    <name type="scientific">Eubacterium aggregans</name>
    <dbReference type="NCBI Taxonomy" id="81409"/>
    <lineage>
        <taxon>Bacteria</taxon>
        <taxon>Bacillati</taxon>
        <taxon>Bacillota</taxon>
        <taxon>Clostridia</taxon>
        <taxon>Eubacteriales</taxon>
        <taxon>Eubacteriaceae</taxon>
        <taxon>Eubacterium</taxon>
    </lineage>
</organism>
<reference evidence="2 3" key="1">
    <citation type="submission" date="2016-10" db="EMBL/GenBank/DDBJ databases">
        <authorList>
            <person name="de Groot N.N."/>
        </authorList>
    </citation>
    <scope>NUCLEOTIDE SEQUENCE [LARGE SCALE GENOMIC DNA]</scope>
    <source>
        <strain evidence="2 3">SR12</strain>
    </source>
</reference>
<protein>
    <recommendedName>
        <fullName evidence="1">HTH LytTR-type domain-containing protein</fullName>
    </recommendedName>
</protein>
<name>A0A1H4CSH2_9FIRM</name>
<proteinExistence type="predicted"/>
<dbReference type="Gene3D" id="2.40.50.1020">
    <property type="entry name" value="LytTr DNA-binding domain"/>
    <property type="match status" value="1"/>
</dbReference>
<sequence length="271" mass="31503">MDLAALTQALMEAHGQRELEWVMSYMDEDVVWIGALRGQYVYGKAAMRRILSQEQDVPIQSEAIVYEVVYETETLAIVTGQLGAYTEPESGYLLKQNQRLSFVYERKMDGWKIIHLHVSNEWDVLKENECFPYTCGRETYLYMQKQIEDFRKRSDKLLVHIGKRSCFLKTESILFIEANRHHCIVRQVADRVEIDESITELSVGLPKHFLRVHRSFIINLYYIERVDYGRASLGHGIEVPIPKQRYREIKETVIARLGEIGLALDGQVVDS</sequence>
<dbReference type="PROSITE" id="PS50930">
    <property type="entry name" value="HTH_LYTTR"/>
    <property type="match status" value="1"/>
</dbReference>
<dbReference type="SUPFAM" id="SSF54427">
    <property type="entry name" value="NTF2-like"/>
    <property type="match status" value="1"/>
</dbReference>
<dbReference type="STRING" id="81409.SAMN04515656_11740"/>
<dbReference type="SMART" id="SM00850">
    <property type="entry name" value="LytTR"/>
    <property type="match status" value="1"/>
</dbReference>
<gene>
    <name evidence="2" type="ORF">SAMN04515656_11740</name>
</gene>
<evidence type="ECO:0000313" key="2">
    <source>
        <dbReference type="EMBL" id="SEA63301.1"/>
    </source>
</evidence>
<dbReference type="Pfam" id="PF04397">
    <property type="entry name" value="LytTR"/>
    <property type="match status" value="1"/>
</dbReference>
<dbReference type="Proteomes" id="UP000199394">
    <property type="component" value="Unassembled WGS sequence"/>
</dbReference>
<dbReference type="PANTHER" id="PTHR37299:SF1">
    <property type="entry name" value="STAGE 0 SPORULATION PROTEIN A HOMOLOG"/>
    <property type="match status" value="1"/>
</dbReference>
<dbReference type="GO" id="GO:0000156">
    <property type="term" value="F:phosphorelay response regulator activity"/>
    <property type="evidence" value="ECO:0007669"/>
    <property type="project" value="InterPro"/>
</dbReference>
<dbReference type="RefSeq" id="WP_090308341.1">
    <property type="nucleotide sequence ID" value="NZ_FNRK01000017.1"/>
</dbReference>
<keyword evidence="3" id="KW-1185">Reference proteome</keyword>
<dbReference type="InterPro" id="IPR007492">
    <property type="entry name" value="LytTR_DNA-bd_dom"/>
</dbReference>
<dbReference type="PANTHER" id="PTHR37299">
    <property type="entry name" value="TRANSCRIPTIONAL REGULATOR-RELATED"/>
    <property type="match status" value="1"/>
</dbReference>
<dbReference type="OrthoDB" id="9809318at2"/>
<accession>A0A1H4CSH2</accession>
<dbReference type="EMBL" id="FNRK01000017">
    <property type="protein sequence ID" value="SEA63301.1"/>
    <property type="molecule type" value="Genomic_DNA"/>
</dbReference>
<dbReference type="AlphaFoldDB" id="A0A1H4CSH2"/>
<dbReference type="Pfam" id="PF13474">
    <property type="entry name" value="SnoaL_3"/>
    <property type="match status" value="1"/>
</dbReference>
<dbReference type="InterPro" id="IPR037401">
    <property type="entry name" value="SnoaL-like"/>
</dbReference>
<evidence type="ECO:0000313" key="3">
    <source>
        <dbReference type="Proteomes" id="UP000199394"/>
    </source>
</evidence>
<dbReference type="Gene3D" id="3.10.450.50">
    <property type="match status" value="1"/>
</dbReference>